<evidence type="ECO:0000256" key="2">
    <source>
        <dbReference type="ARBA" id="ARBA00023002"/>
    </source>
</evidence>
<evidence type="ECO:0000256" key="1">
    <source>
        <dbReference type="ARBA" id="ARBA00006484"/>
    </source>
</evidence>
<dbReference type="InterPro" id="IPR036291">
    <property type="entry name" value="NAD(P)-bd_dom_sf"/>
</dbReference>
<keyword evidence="2 4" id="KW-0560">Oxidoreductase</keyword>
<dbReference type="PROSITE" id="PS00061">
    <property type="entry name" value="ADH_SHORT"/>
    <property type="match status" value="1"/>
</dbReference>
<dbReference type="Gene3D" id="3.40.50.720">
    <property type="entry name" value="NAD(P)-binding Rossmann-like Domain"/>
    <property type="match status" value="1"/>
</dbReference>
<evidence type="ECO:0000313" key="3">
    <source>
        <dbReference type="EMBL" id="OHV06924.1"/>
    </source>
</evidence>
<dbReference type="GO" id="GO:0016491">
    <property type="term" value="F:oxidoreductase activity"/>
    <property type="evidence" value="ECO:0007669"/>
    <property type="project" value="UniProtKB-KW"/>
</dbReference>
<dbReference type="EC" id="1.1.1.-" evidence="4"/>
<keyword evidence="5" id="KW-1185">Reference proteome</keyword>
<evidence type="ECO:0000313" key="5">
    <source>
        <dbReference type="Proteomes" id="UP000179734"/>
    </source>
</evidence>
<dbReference type="InterPro" id="IPR002347">
    <property type="entry name" value="SDR_fam"/>
</dbReference>
<comment type="caution">
    <text evidence="3">The sequence shown here is derived from an EMBL/GenBank/DDBJ whole genome shotgun (WGS) entry which is preliminary data.</text>
</comment>
<dbReference type="EMBL" id="MLQM01000001">
    <property type="protein sequence ID" value="OHV06924.1"/>
    <property type="molecule type" value="Genomic_DNA"/>
</dbReference>
<reference evidence="4 6" key="2">
    <citation type="journal article" date="2017" name="Int. J. Syst. Evol. Microbiol.">
        <title>Mycobacterium talmoniae sp. nov., a slowly growing mycobacterium isolated from human respiratory samples.</title>
        <authorList>
            <person name="Davidson R.M."/>
            <person name="DeGroote M.A."/>
            <person name="Marola J.L."/>
            <person name="Buss S."/>
            <person name="Jones V."/>
            <person name="McNeil M.R."/>
            <person name="Freifeld A.G."/>
            <person name="Elaine Epperson L."/>
            <person name="Hasan N.A."/>
            <person name="Jackson M."/>
            <person name="Iwen P.C."/>
            <person name="Salfinger M."/>
            <person name="Strong M."/>
        </authorList>
    </citation>
    <scope>NUCLEOTIDE SEQUENCE [LARGE SCALE GENOMIC DNA]</scope>
    <source>
        <strain evidence="4 6">ATCC BAA-2683</strain>
    </source>
</reference>
<protein>
    <submittedName>
        <fullName evidence="3 4">7-alpha-hydroxysteroid dehydrogenase</fullName>
        <ecNumber evidence="4">1.1.1.-</ecNumber>
    </submittedName>
</protein>
<dbReference type="EMBL" id="PPEA01000254">
    <property type="protein sequence ID" value="PQM48004.1"/>
    <property type="molecule type" value="Genomic_DNA"/>
</dbReference>
<dbReference type="Proteomes" id="UP000179734">
    <property type="component" value="Unassembled WGS sequence"/>
</dbReference>
<reference evidence="3 5" key="1">
    <citation type="submission" date="2016-10" db="EMBL/GenBank/DDBJ databases">
        <title>Genome sequence of Mycobacterium talmonii.</title>
        <authorList>
            <person name="Greninger A.L."/>
            <person name="Elliott B."/>
            <person name="Vasireddy S."/>
            <person name="Vasireddy R."/>
        </authorList>
    </citation>
    <scope>NUCLEOTIDE SEQUENCE [LARGE SCALE GENOMIC DNA]</scope>
    <source>
        <strain evidence="3">MO-5499</strain>
        <strain evidence="5">NE-TNMC-100812</strain>
    </source>
</reference>
<dbReference type="InterPro" id="IPR020904">
    <property type="entry name" value="Sc_DH/Rdtase_CS"/>
</dbReference>
<evidence type="ECO:0000313" key="4">
    <source>
        <dbReference type="EMBL" id="PQM48004.1"/>
    </source>
</evidence>
<proteinExistence type="inferred from homology"/>
<dbReference type="PANTHER" id="PTHR24321:SF14">
    <property type="entry name" value="SHORT-CHAIN TYPE DEHYDROGENASE_REDUCTASE BLR2146-RELATED"/>
    <property type="match status" value="1"/>
</dbReference>
<dbReference type="FunFam" id="3.40.50.720:FF:000084">
    <property type="entry name" value="Short-chain dehydrogenase reductase"/>
    <property type="match status" value="1"/>
</dbReference>
<organism evidence="3 5">
    <name type="scientific">Mycobacterium talmoniae</name>
    <dbReference type="NCBI Taxonomy" id="1858794"/>
    <lineage>
        <taxon>Bacteria</taxon>
        <taxon>Bacillati</taxon>
        <taxon>Actinomycetota</taxon>
        <taxon>Actinomycetes</taxon>
        <taxon>Mycobacteriales</taxon>
        <taxon>Mycobacteriaceae</taxon>
        <taxon>Mycobacterium</taxon>
    </lineage>
</organism>
<dbReference type="Proteomes" id="UP000238296">
    <property type="component" value="Unassembled WGS sequence"/>
</dbReference>
<sequence length="266" mass="27331">MSSTLGGRVALVTGAASGIGAASSRALATAGAAVAVTDVDIDAATAVAAAIKQTGGQALALRLDVAEEQQWATAIATVRDQLGPVTVLHSNAADISIFVRDNDLLNLEAEVWDRAFAVAARGSMLAAKHTLPHMIEAGRGSIVYTSSVKGRTGSSTQISYSSAKGAIDSLTRVIATTYGQFGVRCNAVAPGVVDTPAARANVPDELRRQIIDSQLLSRLAEPEDIAHTVVFLASDAAAMITGHTLVVDGGMTEHVPVLSPRNQPIA</sequence>
<reference evidence="4" key="3">
    <citation type="submission" date="2018-01" db="EMBL/GenBank/DDBJ databases">
        <authorList>
            <person name="Gaut B.S."/>
            <person name="Morton B.R."/>
            <person name="Clegg M.T."/>
            <person name="Duvall M.R."/>
        </authorList>
    </citation>
    <scope>NUCLEOTIDE SEQUENCE</scope>
    <source>
        <strain evidence="4">ATCC BAA-2683</strain>
    </source>
</reference>
<comment type="similarity">
    <text evidence="1">Belongs to the short-chain dehydrogenases/reductases (SDR) family.</text>
</comment>
<dbReference type="RefSeq" id="WP_071019370.1">
    <property type="nucleotide sequence ID" value="NZ_MLQM01000001.1"/>
</dbReference>
<dbReference type="PANTHER" id="PTHR24321">
    <property type="entry name" value="DEHYDROGENASES, SHORT CHAIN"/>
    <property type="match status" value="1"/>
</dbReference>
<dbReference type="SUPFAM" id="SSF51735">
    <property type="entry name" value="NAD(P)-binding Rossmann-fold domains"/>
    <property type="match status" value="1"/>
</dbReference>
<accession>A0A1S1NUE8</accession>
<evidence type="ECO:0000313" key="6">
    <source>
        <dbReference type="Proteomes" id="UP000238296"/>
    </source>
</evidence>
<dbReference type="AlphaFoldDB" id="A0A1S1NUE8"/>
<name>A0A1S1NUE8_9MYCO</name>
<dbReference type="PRINTS" id="PR00081">
    <property type="entry name" value="GDHRDH"/>
</dbReference>
<gene>
    <name evidence="3" type="ORF">BKN37_00340</name>
    <name evidence="4" type="ORF">C1Y40_01827</name>
</gene>
<dbReference type="Pfam" id="PF13561">
    <property type="entry name" value="adh_short_C2"/>
    <property type="match status" value="1"/>
</dbReference>